<dbReference type="RefSeq" id="WP_047878966.1">
    <property type="nucleotide sequence ID" value="NZ_LDOT01000013.1"/>
</dbReference>
<evidence type="ECO:0000313" key="5">
    <source>
        <dbReference type="Proteomes" id="UP000036097"/>
    </source>
</evidence>
<dbReference type="Proteomes" id="UP000036097">
    <property type="component" value="Unassembled WGS sequence"/>
</dbReference>
<comment type="caution">
    <text evidence="4">The sequence shown here is derived from an EMBL/GenBank/DDBJ whole genome shotgun (WGS) entry which is preliminary data.</text>
</comment>
<dbReference type="Pfam" id="PF01965">
    <property type="entry name" value="DJ-1_PfpI"/>
    <property type="match status" value="1"/>
</dbReference>
<evidence type="ECO:0000256" key="2">
    <source>
        <dbReference type="ARBA" id="ARBA00023163"/>
    </source>
</evidence>
<evidence type="ECO:0000259" key="3">
    <source>
        <dbReference type="PROSITE" id="PS01124"/>
    </source>
</evidence>
<reference evidence="4 5" key="1">
    <citation type="submission" date="2015-05" db="EMBL/GenBank/DDBJ databases">
        <title>Photobacterium galathea sp. nov.</title>
        <authorList>
            <person name="Machado H."/>
            <person name="Gram L."/>
        </authorList>
    </citation>
    <scope>NUCLEOTIDE SEQUENCE [LARGE SCALE GENOMIC DNA]</scope>
    <source>
        <strain evidence="4 5">CGMCC 1.12159</strain>
    </source>
</reference>
<dbReference type="PANTHER" id="PTHR43130">
    <property type="entry name" value="ARAC-FAMILY TRANSCRIPTIONAL REGULATOR"/>
    <property type="match status" value="1"/>
</dbReference>
<dbReference type="Gene3D" id="3.40.50.880">
    <property type="match status" value="1"/>
</dbReference>
<sequence length="305" mass="35143">MTTITIAICHYPSALRSAIYGLDELFMLANRVCKEHNLRCQFVPTIIETFENHDETYQIVILPPSMSGDYYRHPNTEHIQWLNEQHRSGSKLASACAGSFILAHTDTLQCRAVTTHWGLADDFRHTFPNQPLDIDRILIDHGDIVTAGGMMSWLDLGLDIIAKHAGEFVMRQLGKMLVVDTAPREQRYYQQFIPLTTHNDHVIRQVQQHINLHYSSSLTVTQLASLVHLSERSLLRRFRQATHYSPNEYLQRLRIQKACDLLEASQYPFEHIAHLVGYQDSTACRKTFIKIMGLTPRAFRQRFNG</sequence>
<dbReference type="InterPro" id="IPR018060">
    <property type="entry name" value="HTH_AraC"/>
</dbReference>
<dbReference type="Gene3D" id="1.10.10.60">
    <property type="entry name" value="Homeodomain-like"/>
    <property type="match status" value="2"/>
</dbReference>
<dbReference type="InterPro" id="IPR052158">
    <property type="entry name" value="INH-QAR"/>
</dbReference>
<keyword evidence="5" id="KW-1185">Reference proteome</keyword>
<dbReference type="PATRIC" id="fig|1195763.3.peg.2367"/>
<keyword evidence="2" id="KW-0804">Transcription</keyword>
<dbReference type="STRING" id="1195763.ABT56_11250"/>
<dbReference type="InterPro" id="IPR009057">
    <property type="entry name" value="Homeodomain-like_sf"/>
</dbReference>
<dbReference type="PROSITE" id="PS01124">
    <property type="entry name" value="HTH_ARAC_FAMILY_2"/>
    <property type="match status" value="1"/>
</dbReference>
<keyword evidence="1" id="KW-0805">Transcription regulation</keyword>
<evidence type="ECO:0000256" key="1">
    <source>
        <dbReference type="ARBA" id="ARBA00023015"/>
    </source>
</evidence>
<dbReference type="PANTHER" id="PTHR43130:SF3">
    <property type="entry name" value="HTH-TYPE TRANSCRIPTIONAL REGULATOR RV1931C"/>
    <property type="match status" value="1"/>
</dbReference>
<accession>A0A0J1JTC6</accession>
<dbReference type="InterPro" id="IPR029062">
    <property type="entry name" value="Class_I_gatase-like"/>
</dbReference>
<feature type="domain" description="HTH araC/xylS-type" evidence="3">
    <location>
        <begin position="204"/>
        <end position="302"/>
    </location>
</feature>
<dbReference type="SUPFAM" id="SSF46689">
    <property type="entry name" value="Homeodomain-like"/>
    <property type="match status" value="2"/>
</dbReference>
<dbReference type="GO" id="GO:0043565">
    <property type="term" value="F:sequence-specific DNA binding"/>
    <property type="evidence" value="ECO:0007669"/>
    <property type="project" value="InterPro"/>
</dbReference>
<dbReference type="GO" id="GO:0003700">
    <property type="term" value="F:DNA-binding transcription factor activity"/>
    <property type="evidence" value="ECO:0007669"/>
    <property type="project" value="InterPro"/>
</dbReference>
<dbReference type="InterPro" id="IPR002818">
    <property type="entry name" value="DJ-1/PfpI"/>
</dbReference>
<name>A0A0J1JTC6_9GAMM</name>
<gene>
    <name evidence="4" type="ORF">ABT56_11250</name>
</gene>
<dbReference type="SMART" id="SM00342">
    <property type="entry name" value="HTH_ARAC"/>
    <property type="match status" value="1"/>
</dbReference>
<dbReference type="EMBL" id="LDOT01000013">
    <property type="protein sequence ID" value="KLV05537.1"/>
    <property type="molecule type" value="Genomic_DNA"/>
</dbReference>
<dbReference type="OrthoDB" id="9803764at2"/>
<organism evidence="4 5">
    <name type="scientific">Photobacterium aquae</name>
    <dbReference type="NCBI Taxonomy" id="1195763"/>
    <lineage>
        <taxon>Bacteria</taxon>
        <taxon>Pseudomonadati</taxon>
        <taxon>Pseudomonadota</taxon>
        <taxon>Gammaproteobacteria</taxon>
        <taxon>Vibrionales</taxon>
        <taxon>Vibrionaceae</taxon>
        <taxon>Photobacterium</taxon>
    </lineage>
</organism>
<dbReference type="SUPFAM" id="SSF52317">
    <property type="entry name" value="Class I glutamine amidotransferase-like"/>
    <property type="match status" value="1"/>
</dbReference>
<proteinExistence type="predicted"/>
<dbReference type="AlphaFoldDB" id="A0A0J1JTC6"/>
<protein>
    <submittedName>
        <fullName evidence="4">AraC family transcriptional regulator</fullName>
    </submittedName>
</protein>
<dbReference type="Pfam" id="PF12833">
    <property type="entry name" value="HTH_18"/>
    <property type="match status" value="1"/>
</dbReference>
<evidence type="ECO:0000313" key="4">
    <source>
        <dbReference type="EMBL" id="KLV05537.1"/>
    </source>
</evidence>